<gene>
    <name evidence="2" type="ORF">EYZ11_002052</name>
</gene>
<accession>A0A4S3JTJ3</accession>
<dbReference type="Proteomes" id="UP000308092">
    <property type="component" value="Unassembled WGS sequence"/>
</dbReference>
<reference evidence="2 3" key="1">
    <citation type="submission" date="2019-03" db="EMBL/GenBank/DDBJ databases">
        <title>The genome sequence of a newly discovered highly antifungal drug resistant Aspergillus species, Aspergillus tanneri NIH 1004.</title>
        <authorList>
            <person name="Mounaud S."/>
            <person name="Singh I."/>
            <person name="Joardar V."/>
            <person name="Pakala S."/>
            <person name="Pakala S."/>
            <person name="Venepally P."/>
            <person name="Hoover J."/>
            <person name="Nierman W."/>
            <person name="Chung J."/>
            <person name="Losada L."/>
        </authorList>
    </citation>
    <scope>NUCLEOTIDE SEQUENCE [LARGE SCALE GENOMIC DNA]</scope>
    <source>
        <strain evidence="2 3">NIH1004</strain>
    </source>
</reference>
<protein>
    <submittedName>
        <fullName evidence="2">Uncharacterized protein</fullName>
    </submittedName>
</protein>
<dbReference type="VEuPathDB" id="FungiDB:EYZ11_002052"/>
<evidence type="ECO:0000313" key="2">
    <source>
        <dbReference type="EMBL" id="THC98467.1"/>
    </source>
</evidence>
<comment type="caution">
    <text evidence="2">The sequence shown here is derived from an EMBL/GenBank/DDBJ whole genome shotgun (WGS) entry which is preliminary data.</text>
</comment>
<organism evidence="2 3">
    <name type="scientific">Aspergillus tanneri</name>
    <dbReference type="NCBI Taxonomy" id="1220188"/>
    <lineage>
        <taxon>Eukaryota</taxon>
        <taxon>Fungi</taxon>
        <taxon>Dikarya</taxon>
        <taxon>Ascomycota</taxon>
        <taxon>Pezizomycotina</taxon>
        <taxon>Eurotiomycetes</taxon>
        <taxon>Eurotiomycetidae</taxon>
        <taxon>Eurotiales</taxon>
        <taxon>Aspergillaceae</taxon>
        <taxon>Aspergillus</taxon>
        <taxon>Aspergillus subgen. Circumdati</taxon>
    </lineage>
</organism>
<evidence type="ECO:0000313" key="3">
    <source>
        <dbReference type="Proteomes" id="UP000308092"/>
    </source>
</evidence>
<sequence length="110" mass="12273">MPNSDRPANGDTTGASTERFWRCLDQETQSIPQASGALFTEEVPKAIETAGSPYSSTIAERQARIIELEKQAKHHQAHTVFQRVELPKSLEEPESELEASTFHRPQLVAK</sequence>
<evidence type="ECO:0000256" key="1">
    <source>
        <dbReference type="SAM" id="MobiDB-lite"/>
    </source>
</evidence>
<feature type="region of interest" description="Disordered" evidence="1">
    <location>
        <begin position="87"/>
        <end position="110"/>
    </location>
</feature>
<proteinExistence type="predicted"/>
<name>A0A4S3JTJ3_9EURO</name>
<keyword evidence="3" id="KW-1185">Reference proteome</keyword>
<dbReference type="EMBL" id="SOSA01000043">
    <property type="protein sequence ID" value="THC98467.1"/>
    <property type="molecule type" value="Genomic_DNA"/>
</dbReference>
<dbReference type="AlphaFoldDB" id="A0A4S3JTJ3"/>